<dbReference type="OrthoDB" id="5567494at2"/>
<dbReference type="STRING" id="857087.Metme_3588"/>
<dbReference type="RefSeq" id="WP_013820173.1">
    <property type="nucleotide sequence ID" value="NC_015572.1"/>
</dbReference>
<keyword evidence="1" id="KW-0472">Membrane</keyword>
<dbReference type="HOGENOM" id="CLU_1433002_0_0_6"/>
<dbReference type="eggNOG" id="ENOG5031Q3W">
    <property type="taxonomic scope" value="Bacteria"/>
</dbReference>
<evidence type="ECO:0000256" key="1">
    <source>
        <dbReference type="SAM" id="Phobius"/>
    </source>
</evidence>
<dbReference type="Proteomes" id="UP000008888">
    <property type="component" value="Chromosome"/>
</dbReference>
<accession>F9ZVH0</accession>
<keyword evidence="1" id="KW-1133">Transmembrane helix</keyword>
<feature type="transmembrane region" description="Helical" evidence="1">
    <location>
        <begin position="25"/>
        <end position="45"/>
    </location>
</feature>
<reference key="2">
    <citation type="submission" date="2011-05" db="EMBL/GenBank/DDBJ databases">
        <title>Complete genome sequence of the aerobic marine methanotroph Methylomonas methanica MC09.</title>
        <authorList>
            <person name="Boden R."/>
            <person name="Cunliffe M."/>
            <person name="Scanlan J."/>
            <person name="Moussard H."/>
            <person name="Kits K.D."/>
            <person name="Klotz M."/>
            <person name="Jetten M."/>
            <person name="Vuilleumier S."/>
            <person name="Han J."/>
            <person name="Peters L."/>
            <person name="Mikhailova N."/>
            <person name="Teshima H."/>
            <person name="Tapia R."/>
            <person name="Kyrpides N."/>
            <person name="Ivanova N."/>
            <person name="Pagani I."/>
            <person name="Cheng J.-F."/>
            <person name="Goodwin L."/>
            <person name="Han C."/>
            <person name="Hauser L."/>
            <person name="Land M."/>
            <person name="Lapidus A."/>
            <person name="Lucas S."/>
            <person name="Pitluck S."/>
            <person name="Woyke T."/>
            <person name="Stein L.Y."/>
            <person name="Murrell C."/>
        </authorList>
    </citation>
    <scope>NUCLEOTIDE SEQUENCE</scope>
    <source>
        <strain>MC09</strain>
    </source>
</reference>
<evidence type="ECO:0000313" key="3">
    <source>
        <dbReference type="Proteomes" id="UP000008888"/>
    </source>
</evidence>
<gene>
    <name evidence="2" type="ordered locus">Metme_3588</name>
</gene>
<dbReference type="AlphaFoldDB" id="F9ZVH0"/>
<feature type="transmembrane region" description="Helical" evidence="1">
    <location>
        <begin position="51"/>
        <end position="69"/>
    </location>
</feature>
<organism evidence="2 3">
    <name type="scientific">Methylomonas methanica (strain DSM 25384 / MC09)</name>
    <dbReference type="NCBI Taxonomy" id="857087"/>
    <lineage>
        <taxon>Bacteria</taxon>
        <taxon>Pseudomonadati</taxon>
        <taxon>Pseudomonadota</taxon>
        <taxon>Gammaproteobacteria</taxon>
        <taxon>Methylococcales</taxon>
        <taxon>Methylococcaceae</taxon>
        <taxon>Methylomonas</taxon>
    </lineage>
</organism>
<feature type="transmembrane region" description="Helical" evidence="1">
    <location>
        <begin position="109"/>
        <end position="128"/>
    </location>
</feature>
<sequence>MNTQELWLQTKRSAGRGLVSVRHDIYIFTALIFLSILGVGIADAFEYAAHWYWVGMVPVFFGACLYLEWQAIKHASVSRKEVLLVQVQHWLGVAAAFYLTFILREIGSLDNQTTGLILLLVLALGTYLSGISTGWLFRLLGMFLGFCLIMVAYMEHYVAVLIASAVALLSLYRYLAKSVGAILPKDDED</sequence>
<protein>
    <submittedName>
        <fullName evidence="2">Uncharacterized protein</fullName>
    </submittedName>
</protein>
<reference evidence="2 3" key="1">
    <citation type="journal article" date="2011" name="J. Bacteriol.">
        <title>Complete Genome Sequence of the Aerobic Marine Methanotroph Methylomonas methanica MC09.</title>
        <authorList>
            <person name="Boden R."/>
            <person name="Cunliffe M."/>
            <person name="Scanlan J."/>
            <person name="Moussard H."/>
            <person name="Kits K.D."/>
            <person name="Klotz M.G."/>
            <person name="Jetten M.S."/>
            <person name="Vuilleumier S."/>
            <person name="Han J."/>
            <person name="Peters L."/>
            <person name="Mikhailova N."/>
            <person name="Teshima H."/>
            <person name="Tapia R."/>
            <person name="Kyrpides N."/>
            <person name="Ivanova N."/>
            <person name="Pagani I."/>
            <person name="Cheng J.F."/>
            <person name="Goodwin L."/>
            <person name="Han C."/>
            <person name="Hauser L."/>
            <person name="Land M.L."/>
            <person name="Lapidus A."/>
            <person name="Lucas S."/>
            <person name="Pitluck S."/>
            <person name="Woyke T."/>
            <person name="Stein L."/>
            <person name="Murrell J.C."/>
        </authorList>
    </citation>
    <scope>NUCLEOTIDE SEQUENCE [LARGE SCALE GENOMIC DNA]</scope>
    <source>
        <strain evidence="2 3">MC09</strain>
    </source>
</reference>
<keyword evidence="3" id="KW-1185">Reference proteome</keyword>
<feature type="transmembrane region" description="Helical" evidence="1">
    <location>
        <begin position="81"/>
        <end position="103"/>
    </location>
</feature>
<dbReference type="EMBL" id="CP002738">
    <property type="protein sequence ID" value="AEG01952.1"/>
    <property type="molecule type" value="Genomic_DNA"/>
</dbReference>
<name>F9ZVH0_METMM</name>
<reference evidence="3" key="3">
    <citation type="submission" date="2011-05" db="EMBL/GenBank/DDBJ databases">
        <title>Complete sequence of Methylomonas methanica MC09.</title>
        <authorList>
            <consortium name="US DOE Joint Genome Institute"/>
            <person name="Lucas S."/>
            <person name="Han J."/>
            <person name="Lapidus A."/>
            <person name="Cheng J.-F."/>
            <person name="Goodwin L."/>
            <person name="Pitluck S."/>
            <person name="Peters L."/>
            <person name="Mikhailova N."/>
            <person name="Teshima H."/>
            <person name="Han C."/>
            <person name="Tapia R."/>
            <person name="Land M."/>
            <person name="Hauser L."/>
            <person name="Kyrpides N."/>
            <person name="Ivanova N."/>
            <person name="Pagani I."/>
            <person name="Stein L."/>
            <person name="Woyke T."/>
        </authorList>
    </citation>
    <scope>NUCLEOTIDE SEQUENCE [LARGE SCALE GENOMIC DNA]</scope>
    <source>
        <strain evidence="3">MC09</strain>
    </source>
</reference>
<dbReference type="KEGG" id="mmt:Metme_3588"/>
<proteinExistence type="predicted"/>
<keyword evidence="1" id="KW-0812">Transmembrane</keyword>
<evidence type="ECO:0000313" key="2">
    <source>
        <dbReference type="EMBL" id="AEG01952.1"/>
    </source>
</evidence>